<dbReference type="AlphaFoldDB" id="A0A388K4K3"/>
<keyword evidence="6 7" id="KW-0472">Membrane</keyword>
<dbReference type="Proteomes" id="UP000265515">
    <property type="component" value="Unassembled WGS sequence"/>
</dbReference>
<name>A0A388K4K3_CHABU</name>
<feature type="region of interest" description="Disordered" evidence="8">
    <location>
        <begin position="261"/>
        <end position="280"/>
    </location>
</feature>
<evidence type="ECO:0000256" key="8">
    <source>
        <dbReference type="SAM" id="MobiDB-lite"/>
    </source>
</evidence>
<dbReference type="STRING" id="69332.A0A388K4K3"/>
<dbReference type="Gramene" id="GBG64975">
    <property type="protein sequence ID" value="GBG64975"/>
    <property type="gene ID" value="CBR_g48724"/>
</dbReference>
<sequence length="522" mass="55314">MAFTFAWAMGANDVPNAFASVITSGVLSFKGAVVVSSVFELLGALLMGEKVTSTIVQNVVDWTKLGDKMNGPSLTMWGLTCALGASSVWVTIATFYAWPISSTHTIIGAMVAHALVMKAGESIYWVKKTAKGGTWEGLPISPVVGIAVSWVASPVLAATLAGAFFGLIKRFILVHDDSVERTLNFLPFTSGLTALVITLLVMFSSTSWLKKVDVLMALGIAFAAALAGCLLGYVVGIPLARERLRRYDSLLRRQLEADAEAPPPAMAAVPPATEIDGRGGNPIDGLPAGLRLEGEEVDGVGDGRGDRGDDDAGRGDGNARIVPWGFGGQIVFDEHTLRLHALSRRFKRRTEELFKIFQVFAGCAMAFAHGANDVGNPIAPFAVIYAIHREGEVFFQSDFKAPLQIWMLVLGGVGICVGFAVWGWRVATSIGGGLTLMTPSRGFSCLLTSSFVVAVASRLGLPISTTQVLVGSTVGVGAADNFRTVDWCLFGKFLLSWLVTAAVAGGMTALFFAISVYSPIQP</sequence>
<comment type="subcellular location">
    <subcellularLocation>
        <location evidence="1 7">Membrane</location>
        <topology evidence="1 7">Multi-pass membrane protein</topology>
    </subcellularLocation>
</comment>
<feature type="transmembrane region" description="Helical" evidence="7">
    <location>
        <begin position="74"/>
        <end position="98"/>
    </location>
</feature>
<accession>A0A388K4K3</accession>
<comment type="similarity">
    <text evidence="7">Belongs to the inorganic phosphate transporter (PiT) (TC 2.A.20) family.</text>
</comment>
<comment type="function">
    <text evidence="7">Sodium-phosphate symporter.</text>
</comment>
<dbReference type="Pfam" id="PF01384">
    <property type="entry name" value="PHO4"/>
    <property type="match status" value="1"/>
</dbReference>
<keyword evidence="5 7" id="KW-1133">Transmembrane helix</keyword>
<feature type="transmembrane region" description="Helical" evidence="7">
    <location>
        <begin position="403"/>
        <end position="422"/>
    </location>
</feature>
<keyword evidence="4 7" id="KW-0812">Transmembrane</keyword>
<evidence type="ECO:0000256" key="4">
    <source>
        <dbReference type="ARBA" id="ARBA00022692"/>
    </source>
</evidence>
<dbReference type="EMBL" id="BFEA01000056">
    <property type="protein sequence ID" value="GBG64975.1"/>
    <property type="molecule type" value="Genomic_DNA"/>
</dbReference>
<keyword evidence="2 7" id="KW-0813">Transport</keyword>
<reference evidence="9 10" key="1">
    <citation type="journal article" date="2018" name="Cell">
        <title>The Chara Genome: Secondary Complexity and Implications for Plant Terrestrialization.</title>
        <authorList>
            <person name="Nishiyama T."/>
            <person name="Sakayama H."/>
            <person name="Vries J.D."/>
            <person name="Buschmann H."/>
            <person name="Saint-Marcoux D."/>
            <person name="Ullrich K.K."/>
            <person name="Haas F.B."/>
            <person name="Vanderstraeten L."/>
            <person name="Becker D."/>
            <person name="Lang D."/>
            <person name="Vosolsobe S."/>
            <person name="Rombauts S."/>
            <person name="Wilhelmsson P.K.I."/>
            <person name="Janitza P."/>
            <person name="Kern R."/>
            <person name="Heyl A."/>
            <person name="Rumpler F."/>
            <person name="Villalobos L.I.A.C."/>
            <person name="Clay J.M."/>
            <person name="Skokan R."/>
            <person name="Toyoda A."/>
            <person name="Suzuki Y."/>
            <person name="Kagoshima H."/>
            <person name="Schijlen E."/>
            <person name="Tajeshwar N."/>
            <person name="Catarino B."/>
            <person name="Hetherington A.J."/>
            <person name="Saltykova A."/>
            <person name="Bonnot C."/>
            <person name="Breuninger H."/>
            <person name="Symeonidi A."/>
            <person name="Radhakrishnan G.V."/>
            <person name="Van Nieuwerburgh F."/>
            <person name="Deforce D."/>
            <person name="Chang C."/>
            <person name="Karol K.G."/>
            <person name="Hedrich R."/>
            <person name="Ulvskov P."/>
            <person name="Glockner G."/>
            <person name="Delwiche C.F."/>
            <person name="Petrasek J."/>
            <person name="Van de Peer Y."/>
            <person name="Friml J."/>
            <person name="Beilby M."/>
            <person name="Dolan L."/>
            <person name="Kohara Y."/>
            <person name="Sugano S."/>
            <person name="Fujiyama A."/>
            <person name="Delaux P.-M."/>
            <person name="Quint M."/>
            <person name="TheiBen G."/>
            <person name="Hagemann M."/>
            <person name="Harholt J."/>
            <person name="Dunand C."/>
            <person name="Zachgo S."/>
            <person name="Langdale J."/>
            <person name="Maumus F."/>
            <person name="Straeten D.V.D."/>
            <person name="Gould S.B."/>
            <person name="Rensing S.A."/>
        </authorList>
    </citation>
    <scope>NUCLEOTIDE SEQUENCE [LARGE SCALE GENOMIC DNA]</scope>
    <source>
        <strain evidence="9 10">S276</strain>
    </source>
</reference>
<evidence type="ECO:0000313" key="9">
    <source>
        <dbReference type="EMBL" id="GBG64975.1"/>
    </source>
</evidence>
<feature type="region of interest" description="Disordered" evidence="8">
    <location>
        <begin position="296"/>
        <end position="316"/>
    </location>
</feature>
<organism evidence="9 10">
    <name type="scientific">Chara braunii</name>
    <name type="common">Braun's stonewort</name>
    <dbReference type="NCBI Taxonomy" id="69332"/>
    <lineage>
        <taxon>Eukaryota</taxon>
        <taxon>Viridiplantae</taxon>
        <taxon>Streptophyta</taxon>
        <taxon>Charophyceae</taxon>
        <taxon>Charales</taxon>
        <taxon>Characeae</taxon>
        <taxon>Chara</taxon>
    </lineage>
</organism>
<dbReference type="GO" id="GO:0005315">
    <property type="term" value="F:phosphate transmembrane transporter activity"/>
    <property type="evidence" value="ECO:0007669"/>
    <property type="project" value="InterPro"/>
</dbReference>
<dbReference type="PANTHER" id="PTHR11101:SF80">
    <property type="entry name" value="PHOSPHATE TRANSPORTER"/>
    <property type="match status" value="1"/>
</dbReference>
<keyword evidence="3 7" id="KW-0592">Phosphate transport</keyword>
<evidence type="ECO:0000256" key="1">
    <source>
        <dbReference type="ARBA" id="ARBA00004141"/>
    </source>
</evidence>
<dbReference type="OMA" id="TVCCLSI"/>
<dbReference type="GO" id="GO:0016020">
    <property type="term" value="C:membrane"/>
    <property type="evidence" value="ECO:0007669"/>
    <property type="project" value="UniProtKB-SubCell"/>
</dbReference>
<evidence type="ECO:0000256" key="2">
    <source>
        <dbReference type="ARBA" id="ARBA00022448"/>
    </source>
</evidence>
<proteinExistence type="inferred from homology"/>
<evidence type="ECO:0000256" key="7">
    <source>
        <dbReference type="RuleBase" id="RU363058"/>
    </source>
</evidence>
<feature type="transmembrane region" description="Helical" evidence="7">
    <location>
        <begin position="353"/>
        <end position="371"/>
    </location>
</feature>
<evidence type="ECO:0000313" key="10">
    <source>
        <dbReference type="Proteomes" id="UP000265515"/>
    </source>
</evidence>
<evidence type="ECO:0000256" key="6">
    <source>
        <dbReference type="ARBA" id="ARBA00023136"/>
    </source>
</evidence>
<feature type="transmembrane region" description="Helical" evidence="7">
    <location>
        <begin position="188"/>
        <end position="209"/>
    </location>
</feature>
<feature type="compositionally biased region" description="Basic and acidic residues" evidence="8">
    <location>
        <begin position="301"/>
        <end position="314"/>
    </location>
</feature>
<gene>
    <name evidence="9" type="ORF">CBR_g48724</name>
</gene>
<evidence type="ECO:0000256" key="5">
    <source>
        <dbReference type="ARBA" id="ARBA00022989"/>
    </source>
</evidence>
<comment type="caution">
    <text evidence="9">The sequence shown here is derived from an EMBL/GenBank/DDBJ whole genome shotgun (WGS) entry which is preliminary data.</text>
</comment>
<dbReference type="OrthoDB" id="260807at2759"/>
<keyword evidence="10" id="KW-1185">Reference proteome</keyword>
<protein>
    <recommendedName>
        <fullName evidence="7">Phosphate transporter</fullName>
    </recommendedName>
</protein>
<feature type="transmembrane region" description="Helical" evidence="7">
    <location>
        <begin position="146"/>
        <end position="168"/>
    </location>
</feature>
<evidence type="ECO:0000256" key="3">
    <source>
        <dbReference type="ARBA" id="ARBA00022592"/>
    </source>
</evidence>
<dbReference type="PANTHER" id="PTHR11101">
    <property type="entry name" value="PHOSPHATE TRANSPORTER"/>
    <property type="match status" value="1"/>
</dbReference>
<dbReference type="GO" id="GO:0035435">
    <property type="term" value="P:phosphate ion transmembrane transport"/>
    <property type="evidence" value="ECO:0007669"/>
    <property type="project" value="TreeGrafter"/>
</dbReference>
<feature type="transmembrane region" description="Helical" evidence="7">
    <location>
        <begin position="215"/>
        <end position="240"/>
    </location>
</feature>
<feature type="transmembrane region" description="Helical" evidence="7">
    <location>
        <begin position="105"/>
        <end position="126"/>
    </location>
</feature>
<dbReference type="InterPro" id="IPR001204">
    <property type="entry name" value="Phos_transporter"/>
</dbReference>
<feature type="transmembrane region" description="Helical" evidence="7">
    <location>
        <begin position="494"/>
        <end position="517"/>
    </location>
</feature>